<proteinExistence type="inferred from homology"/>
<keyword evidence="4" id="KW-1003">Cell membrane</keyword>
<evidence type="ECO:0000256" key="6">
    <source>
        <dbReference type="ARBA" id="ARBA00022989"/>
    </source>
</evidence>
<sequence>MLGLSMCLQPFTIDPYLASYPAIETDFDVTTALIQFSMTGVTLGFAFGQIFAGTLSDAIGRRIPMIFAVSLYAVSAFAMLWATNIETFIALRTLMAVGASAAGVLANAVVRDLYSGKPMMKMLSRVFLVQGLSPILGPIIGSWLSEVVLWREVFGIFAGFGSVVALLAIVFLKETLHTEDRKESPFSGMGKRFAAVLRDRIYIGLLILSVVQTVSLFAYLNIVPFLFRDSGYGLSVGEFGFWFSFNSVMSVIGVQVGARLGVKFKAQWMLVAVVATAVAAGLALTLLGLANAPFALAEVALAVLILCFGATIPLIQTLALTPHGHEAGTAASLLGVSNFLVTSLFSPVYTLVPLDSAAPLGMLMGGAYLIGLLSLIFIVRPKTVPDLSN</sequence>
<dbReference type="Gene3D" id="1.20.1720.10">
    <property type="entry name" value="Multidrug resistance protein D"/>
    <property type="match status" value="1"/>
</dbReference>
<dbReference type="EMBL" id="CAEZUW010000067">
    <property type="protein sequence ID" value="CAB4612776.1"/>
    <property type="molecule type" value="Genomic_DNA"/>
</dbReference>
<dbReference type="InterPro" id="IPR020846">
    <property type="entry name" value="MFS_dom"/>
</dbReference>
<dbReference type="InterPro" id="IPR011701">
    <property type="entry name" value="MFS"/>
</dbReference>
<dbReference type="GO" id="GO:0042910">
    <property type="term" value="F:xenobiotic transmembrane transporter activity"/>
    <property type="evidence" value="ECO:0007669"/>
    <property type="project" value="InterPro"/>
</dbReference>
<dbReference type="GO" id="GO:1990961">
    <property type="term" value="P:xenobiotic detoxification by transmembrane export across the plasma membrane"/>
    <property type="evidence" value="ECO:0007669"/>
    <property type="project" value="InterPro"/>
</dbReference>
<dbReference type="InterPro" id="IPR004812">
    <property type="entry name" value="Efflux_drug-R_Bcr/CmlA"/>
</dbReference>
<feature type="transmembrane region" description="Helical" evidence="8">
    <location>
        <begin position="268"/>
        <end position="289"/>
    </location>
</feature>
<feature type="transmembrane region" description="Helical" evidence="8">
    <location>
        <begin position="32"/>
        <end position="51"/>
    </location>
</feature>
<evidence type="ECO:0000256" key="8">
    <source>
        <dbReference type="SAM" id="Phobius"/>
    </source>
</evidence>
<evidence type="ECO:0000256" key="2">
    <source>
        <dbReference type="ARBA" id="ARBA00006236"/>
    </source>
</evidence>
<feature type="transmembrane region" description="Helical" evidence="8">
    <location>
        <begin position="153"/>
        <end position="172"/>
    </location>
</feature>
<feature type="transmembrane region" description="Helical" evidence="8">
    <location>
        <begin position="357"/>
        <end position="379"/>
    </location>
</feature>
<keyword evidence="7 8" id="KW-0472">Membrane</keyword>
<feature type="transmembrane region" description="Helical" evidence="8">
    <location>
        <begin position="201"/>
        <end position="227"/>
    </location>
</feature>
<dbReference type="PANTHER" id="PTHR43124:SF3">
    <property type="entry name" value="CHLORAMPHENICOL EFFLUX PUMP RV0191"/>
    <property type="match status" value="1"/>
</dbReference>
<comment type="subcellular location">
    <subcellularLocation>
        <location evidence="1">Cell membrane</location>
        <topology evidence="1">Multi-pass membrane protein</topology>
    </subcellularLocation>
</comment>
<feature type="transmembrane region" description="Helical" evidence="8">
    <location>
        <begin position="295"/>
        <end position="315"/>
    </location>
</feature>
<feature type="transmembrane region" description="Helical" evidence="8">
    <location>
        <begin position="122"/>
        <end position="141"/>
    </location>
</feature>
<dbReference type="InterPro" id="IPR005829">
    <property type="entry name" value="Sugar_transporter_CS"/>
</dbReference>
<feature type="transmembrane region" description="Helical" evidence="8">
    <location>
        <begin position="239"/>
        <end position="256"/>
    </location>
</feature>
<feature type="transmembrane region" description="Helical" evidence="8">
    <location>
        <begin position="327"/>
        <end position="345"/>
    </location>
</feature>
<protein>
    <submittedName>
        <fullName evidence="10">Unannotated protein</fullName>
    </submittedName>
</protein>
<keyword evidence="6 8" id="KW-1133">Transmembrane helix</keyword>
<dbReference type="PANTHER" id="PTHR43124">
    <property type="entry name" value="PURINE EFFLUX PUMP PBUE"/>
    <property type="match status" value="1"/>
</dbReference>
<keyword evidence="5 8" id="KW-0812">Transmembrane</keyword>
<accession>A0A6J6HIH8</accession>
<feature type="domain" description="Major facilitator superfamily (MFS) profile" evidence="9">
    <location>
        <begin position="1"/>
        <end position="383"/>
    </location>
</feature>
<evidence type="ECO:0000259" key="9">
    <source>
        <dbReference type="PROSITE" id="PS50850"/>
    </source>
</evidence>
<comment type="similarity">
    <text evidence="2">Belongs to the major facilitator superfamily. Bcr/CmlA family.</text>
</comment>
<evidence type="ECO:0000313" key="10">
    <source>
        <dbReference type="EMBL" id="CAB4612776.1"/>
    </source>
</evidence>
<dbReference type="InterPro" id="IPR050189">
    <property type="entry name" value="MFS_Efflux_Transporters"/>
</dbReference>
<evidence type="ECO:0000256" key="4">
    <source>
        <dbReference type="ARBA" id="ARBA00022475"/>
    </source>
</evidence>
<reference evidence="10" key="1">
    <citation type="submission" date="2020-05" db="EMBL/GenBank/DDBJ databases">
        <authorList>
            <person name="Chiriac C."/>
            <person name="Salcher M."/>
            <person name="Ghai R."/>
            <person name="Kavagutti S V."/>
        </authorList>
    </citation>
    <scope>NUCLEOTIDE SEQUENCE</scope>
</reference>
<dbReference type="AlphaFoldDB" id="A0A6J6HIH8"/>
<evidence type="ECO:0000256" key="3">
    <source>
        <dbReference type="ARBA" id="ARBA00022448"/>
    </source>
</evidence>
<dbReference type="SUPFAM" id="SSF103473">
    <property type="entry name" value="MFS general substrate transporter"/>
    <property type="match status" value="1"/>
</dbReference>
<feature type="transmembrane region" description="Helical" evidence="8">
    <location>
        <begin position="63"/>
        <end position="83"/>
    </location>
</feature>
<dbReference type="PROSITE" id="PS00216">
    <property type="entry name" value="SUGAR_TRANSPORT_1"/>
    <property type="match status" value="1"/>
</dbReference>
<feature type="transmembrane region" description="Helical" evidence="8">
    <location>
        <begin position="89"/>
        <end position="110"/>
    </location>
</feature>
<organism evidence="10">
    <name type="scientific">freshwater metagenome</name>
    <dbReference type="NCBI Taxonomy" id="449393"/>
    <lineage>
        <taxon>unclassified sequences</taxon>
        <taxon>metagenomes</taxon>
        <taxon>ecological metagenomes</taxon>
    </lineage>
</organism>
<dbReference type="InterPro" id="IPR036259">
    <property type="entry name" value="MFS_trans_sf"/>
</dbReference>
<dbReference type="NCBIfam" id="TIGR00710">
    <property type="entry name" value="efflux_Bcr_CflA"/>
    <property type="match status" value="1"/>
</dbReference>
<gene>
    <name evidence="10" type="ORF">UFOPK1855_00522</name>
</gene>
<dbReference type="Pfam" id="PF07690">
    <property type="entry name" value="MFS_1"/>
    <property type="match status" value="1"/>
</dbReference>
<dbReference type="PROSITE" id="PS50850">
    <property type="entry name" value="MFS"/>
    <property type="match status" value="1"/>
</dbReference>
<dbReference type="CDD" id="cd17320">
    <property type="entry name" value="MFS_MdfA_MDR_like"/>
    <property type="match status" value="1"/>
</dbReference>
<evidence type="ECO:0000256" key="1">
    <source>
        <dbReference type="ARBA" id="ARBA00004651"/>
    </source>
</evidence>
<name>A0A6J6HIH8_9ZZZZ</name>
<dbReference type="GO" id="GO:0005886">
    <property type="term" value="C:plasma membrane"/>
    <property type="evidence" value="ECO:0007669"/>
    <property type="project" value="UniProtKB-SubCell"/>
</dbReference>
<keyword evidence="3" id="KW-0813">Transport</keyword>
<evidence type="ECO:0000256" key="5">
    <source>
        <dbReference type="ARBA" id="ARBA00022692"/>
    </source>
</evidence>
<evidence type="ECO:0000256" key="7">
    <source>
        <dbReference type="ARBA" id="ARBA00023136"/>
    </source>
</evidence>